<dbReference type="EMBL" id="WHJH01000019">
    <property type="protein sequence ID" value="NHZ90717.1"/>
    <property type="molecule type" value="Genomic_DNA"/>
</dbReference>
<protein>
    <submittedName>
        <fullName evidence="1">Uncharacterized protein</fullName>
    </submittedName>
</protein>
<proteinExistence type="predicted"/>
<accession>A0ABX0NWB0</accession>
<name>A0ABX0NWB0_9BURK</name>
<evidence type="ECO:0000313" key="1">
    <source>
        <dbReference type="EMBL" id="NHZ90717.1"/>
    </source>
</evidence>
<reference evidence="1 2" key="1">
    <citation type="submission" date="2019-10" db="EMBL/GenBank/DDBJ databases">
        <title>Taxonomy of Antarctic Massilia spp.: description of Massilia rubra sp. nov., Massilia aquatica sp. nov., Massilia mucilaginosa sp. nov., Massilia frigida sp. nov. isolated from streams, lakes and regoliths.</title>
        <authorList>
            <person name="Holochova P."/>
            <person name="Sedlacek I."/>
            <person name="Kralova S."/>
            <person name="Maslanova I."/>
            <person name="Busse H.-J."/>
            <person name="Stankova E."/>
            <person name="Vrbovska V."/>
            <person name="Kovarovic V."/>
            <person name="Bartak M."/>
            <person name="Svec P."/>
            <person name="Pantucek R."/>
        </authorList>
    </citation>
    <scope>NUCLEOTIDE SEQUENCE [LARGE SCALE GENOMIC DNA]</scope>
    <source>
        <strain evidence="1 2">CCM 8733</strain>
    </source>
</reference>
<evidence type="ECO:0000313" key="2">
    <source>
        <dbReference type="Proteomes" id="UP000609726"/>
    </source>
</evidence>
<gene>
    <name evidence="1" type="ORF">F2P45_17055</name>
</gene>
<dbReference type="RefSeq" id="WP_166877537.1">
    <property type="nucleotide sequence ID" value="NZ_WHJH01000019.1"/>
</dbReference>
<organism evidence="1 2">
    <name type="scientific">Massilia mucilaginosa</name>
    <dbReference type="NCBI Taxonomy" id="2609282"/>
    <lineage>
        <taxon>Bacteria</taxon>
        <taxon>Pseudomonadati</taxon>
        <taxon>Pseudomonadota</taxon>
        <taxon>Betaproteobacteria</taxon>
        <taxon>Burkholderiales</taxon>
        <taxon>Oxalobacteraceae</taxon>
        <taxon>Telluria group</taxon>
        <taxon>Massilia</taxon>
    </lineage>
</organism>
<comment type="caution">
    <text evidence="1">The sequence shown here is derived from an EMBL/GenBank/DDBJ whole genome shotgun (WGS) entry which is preliminary data.</text>
</comment>
<keyword evidence="2" id="KW-1185">Reference proteome</keyword>
<sequence>MWEGGRTLSIDTDGAVSTVFNPVDARPMLPDPPLTQYEPGLMALGPRGEIYPAQAMNLYKVTPWSRLRRQ</sequence>
<dbReference type="Proteomes" id="UP000609726">
    <property type="component" value="Unassembled WGS sequence"/>
</dbReference>